<keyword evidence="4" id="KW-0539">Nucleus</keyword>
<protein>
    <recommendedName>
        <fullName evidence="7">BZIP domain-containing protein</fullName>
    </recommendedName>
</protein>
<dbReference type="CDD" id="cd14687">
    <property type="entry name" value="bZIP_ATF2"/>
    <property type="match status" value="1"/>
</dbReference>
<dbReference type="Proteomes" id="UP000673691">
    <property type="component" value="Unassembled WGS sequence"/>
</dbReference>
<feature type="coiled-coil region" evidence="5">
    <location>
        <begin position="168"/>
        <end position="206"/>
    </location>
</feature>
<accession>A0A8H8DHN0</accession>
<dbReference type="SMART" id="SM00338">
    <property type="entry name" value="BRLZ"/>
    <property type="match status" value="1"/>
</dbReference>
<dbReference type="GO" id="GO:0005634">
    <property type="term" value="C:nucleus"/>
    <property type="evidence" value="ECO:0007669"/>
    <property type="project" value="UniProtKB-SubCell"/>
</dbReference>
<dbReference type="AlphaFoldDB" id="A0A8H8DHN0"/>
<evidence type="ECO:0000256" key="3">
    <source>
        <dbReference type="ARBA" id="ARBA00023163"/>
    </source>
</evidence>
<dbReference type="EMBL" id="JAEFCI010008190">
    <property type="protein sequence ID" value="KAG5458618.1"/>
    <property type="molecule type" value="Genomic_DNA"/>
</dbReference>
<comment type="subcellular location">
    <subcellularLocation>
        <location evidence="1">Nucleus</location>
    </subcellularLocation>
</comment>
<feature type="compositionally biased region" description="Basic and acidic residues" evidence="6">
    <location>
        <begin position="128"/>
        <end position="140"/>
    </location>
</feature>
<comment type="caution">
    <text evidence="8">The sequence shown here is derived from an EMBL/GenBank/DDBJ whole genome shotgun (WGS) entry which is preliminary data.</text>
</comment>
<dbReference type="SUPFAM" id="SSF57959">
    <property type="entry name" value="Leucine zipper domain"/>
    <property type="match status" value="1"/>
</dbReference>
<dbReference type="PANTHER" id="PTHR19304">
    <property type="entry name" value="CYCLIC-AMP RESPONSE ELEMENT BINDING PROTEIN"/>
    <property type="match status" value="1"/>
</dbReference>
<feature type="region of interest" description="Disordered" evidence="6">
    <location>
        <begin position="1"/>
        <end position="147"/>
    </location>
</feature>
<dbReference type="InterPro" id="IPR004827">
    <property type="entry name" value="bZIP"/>
</dbReference>
<evidence type="ECO:0000256" key="6">
    <source>
        <dbReference type="SAM" id="MobiDB-lite"/>
    </source>
</evidence>
<feature type="domain" description="BZIP" evidence="7">
    <location>
        <begin position="160"/>
        <end position="210"/>
    </location>
</feature>
<evidence type="ECO:0000256" key="1">
    <source>
        <dbReference type="ARBA" id="ARBA00004123"/>
    </source>
</evidence>
<dbReference type="Pfam" id="PF00170">
    <property type="entry name" value="bZIP_1"/>
    <property type="match status" value="1"/>
</dbReference>
<reference evidence="8 9" key="1">
    <citation type="journal article" name="Sci. Rep.">
        <title>Genome-scale phylogenetic analyses confirm Olpidium as the closest living zoosporic fungus to the non-flagellated, terrestrial fungi.</title>
        <authorList>
            <person name="Chang Y."/>
            <person name="Rochon D."/>
            <person name="Sekimoto S."/>
            <person name="Wang Y."/>
            <person name="Chovatia M."/>
            <person name="Sandor L."/>
            <person name="Salamov A."/>
            <person name="Grigoriev I.V."/>
            <person name="Stajich J.E."/>
            <person name="Spatafora J.W."/>
        </authorList>
    </citation>
    <scope>NUCLEOTIDE SEQUENCE [LARGE SCALE GENOMIC DNA]</scope>
    <source>
        <strain evidence="8">S191</strain>
    </source>
</reference>
<organism evidence="8 9">
    <name type="scientific">Olpidium bornovanus</name>
    <dbReference type="NCBI Taxonomy" id="278681"/>
    <lineage>
        <taxon>Eukaryota</taxon>
        <taxon>Fungi</taxon>
        <taxon>Fungi incertae sedis</taxon>
        <taxon>Olpidiomycota</taxon>
        <taxon>Olpidiomycotina</taxon>
        <taxon>Olpidiomycetes</taxon>
        <taxon>Olpidiales</taxon>
        <taxon>Olpidiaceae</taxon>
        <taxon>Olpidium</taxon>
    </lineage>
</organism>
<evidence type="ECO:0000256" key="4">
    <source>
        <dbReference type="ARBA" id="ARBA00023242"/>
    </source>
</evidence>
<evidence type="ECO:0000259" key="7">
    <source>
        <dbReference type="PROSITE" id="PS50217"/>
    </source>
</evidence>
<dbReference type="InterPro" id="IPR051027">
    <property type="entry name" value="bZIP_transcription_factors"/>
</dbReference>
<evidence type="ECO:0000313" key="9">
    <source>
        <dbReference type="Proteomes" id="UP000673691"/>
    </source>
</evidence>
<keyword evidence="5" id="KW-0175">Coiled coil</keyword>
<evidence type="ECO:0000256" key="2">
    <source>
        <dbReference type="ARBA" id="ARBA00023015"/>
    </source>
</evidence>
<sequence>MAPALGADIVNTRKRKRETAGRCEKSLSPGPRARRLLKRGAANGCDAVNGSSARWRGGDVPASSSPSSSSTSSNGKSSNGRRLGSSGEATETNVDDVHVKDTPPSTKTKGRAGPNRSSRGRGNSMPVTEEKRRSLLERNRRGSSAHYGFSDVFRPHVPLAALKCRQRKKQWQQALQETAEKLTCENEQLQEQATKLREDILNLKALLIAQKDCPVAKANGVVDGNVINGTGALPQFPIFPPVTVVRSTPPRRS</sequence>
<keyword evidence="9" id="KW-1185">Reference proteome</keyword>
<keyword evidence="2" id="KW-0805">Transcription regulation</keyword>
<dbReference type="GO" id="GO:0003700">
    <property type="term" value="F:DNA-binding transcription factor activity"/>
    <property type="evidence" value="ECO:0007669"/>
    <property type="project" value="InterPro"/>
</dbReference>
<keyword evidence="3" id="KW-0804">Transcription</keyword>
<dbReference type="PROSITE" id="PS50217">
    <property type="entry name" value="BZIP"/>
    <property type="match status" value="1"/>
</dbReference>
<evidence type="ECO:0000313" key="8">
    <source>
        <dbReference type="EMBL" id="KAG5458618.1"/>
    </source>
</evidence>
<dbReference type="Gene3D" id="1.20.5.170">
    <property type="match status" value="1"/>
</dbReference>
<dbReference type="InterPro" id="IPR046347">
    <property type="entry name" value="bZIP_sf"/>
</dbReference>
<gene>
    <name evidence="8" type="ORF">BJ554DRAFT_1124</name>
</gene>
<feature type="compositionally biased region" description="Low complexity" evidence="6">
    <location>
        <begin position="63"/>
        <end position="87"/>
    </location>
</feature>
<evidence type="ECO:0000256" key="5">
    <source>
        <dbReference type="SAM" id="Coils"/>
    </source>
</evidence>
<name>A0A8H8DHN0_9FUNG</name>
<proteinExistence type="predicted"/>
<dbReference type="OrthoDB" id="295274at2759"/>